<keyword evidence="2" id="KW-0503">Monooxygenase</keyword>
<evidence type="ECO:0008006" key="5">
    <source>
        <dbReference type="Google" id="ProtNLM"/>
    </source>
</evidence>
<keyword evidence="2" id="KW-0560">Oxidoreductase</keyword>
<feature type="non-terminal residue" evidence="3">
    <location>
        <position position="149"/>
    </location>
</feature>
<evidence type="ECO:0000313" key="3">
    <source>
        <dbReference type="EMBL" id="GMR38580.1"/>
    </source>
</evidence>
<dbReference type="GO" id="GO:0004497">
    <property type="term" value="F:monooxygenase activity"/>
    <property type="evidence" value="ECO:0007669"/>
    <property type="project" value="UniProtKB-KW"/>
</dbReference>
<comment type="caution">
    <text evidence="3">The sequence shown here is derived from an EMBL/GenBank/DDBJ whole genome shotgun (WGS) entry which is preliminary data.</text>
</comment>
<accession>A0AAN4ZKA3</accession>
<proteinExistence type="inferred from homology"/>
<dbReference type="GO" id="GO:0020037">
    <property type="term" value="F:heme binding"/>
    <property type="evidence" value="ECO:0007669"/>
    <property type="project" value="InterPro"/>
</dbReference>
<dbReference type="InterPro" id="IPR036396">
    <property type="entry name" value="Cyt_P450_sf"/>
</dbReference>
<dbReference type="EMBL" id="BTRK01000002">
    <property type="protein sequence ID" value="GMR38580.1"/>
    <property type="molecule type" value="Genomic_DNA"/>
</dbReference>
<reference evidence="4" key="1">
    <citation type="submission" date="2022-10" db="EMBL/GenBank/DDBJ databases">
        <title>Genome assembly of Pristionchus species.</title>
        <authorList>
            <person name="Yoshida K."/>
            <person name="Sommer R.J."/>
        </authorList>
    </citation>
    <scope>NUCLEOTIDE SEQUENCE [LARGE SCALE GENOMIC DNA]</scope>
    <source>
        <strain evidence="4">RS5460</strain>
    </source>
</reference>
<dbReference type="GO" id="GO:0016705">
    <property type="term" value="F:oxidoreductase activity, acting on paired donors, with incorporation or reduction of molecular oxygen"/>
    <property type="evidence" value="ECO:0007669"/>
    <property type="project" value="InterPro"/>
</dbReference>
<keyword evidence="4" id="KW-1185">Reference proteome</keyword>
<evidence type="ECO:0000256" key="2">
    <source>
        <dbReference type="ARBA" id="ARBA00023033"/>
    </source>
</evidence>
<dbReference type="AlphaFoldDB" id="A0AAN4ZKA3"/>
<dbReference type="GO" id="GO:0005506">
    <property type="term" value="F:iron ion binding"/>
    <property type="evidence" value="ECO:0007669"/>
    <property type="project" value="InterPro"/>
</dbReference>
<feature type="non-terminal residue" evidence="3">
    <location>
        <position position="1"/>
    </location>
</feature>
<comment type="similarity">
    <text evidence="1">Belongs to the cytochrome P450 family.</text>
</comment>
<evidence type="ECO:0000313" key="4">
    <source>
        <dbReference type="Proteomes" id="UP001328107"/>
    </source>
</evidence>
<protein>
    <recommendedName>
        <fullName evidence="5">Cytochrome P450</fullName>
    </recommendedName>
</protein>
<evidence type="ECO:0000256" key="1">
    <source>
        <dbReference type="ARBA" id="ARBA00010617"/>
    </source>
</evidence>
<sequence length="149" mass="16788">FLKFRYFREFSLDVICKIALGMRGVRMFSNEFMPVCKEMIARPLSHPVTALASLFPFAVDEIHAFLKLLSKLSTTQPPFFILTAMLKRAIKGDGTSTTRDFIDIFLDAEVDASEVDYGDGAETTANFLAFVVHFLANHEDVQQTLAEEL</sequence>
<organism evidence="3 4">
    <name type="scientific">Pristionchus mayeri</name>
    <dbReference type="NCBI Taxonomy" id="1317129"/>
    <lineage>
        <taxon>Eukaryota</taxon>
        <taxon>Metazoa</taxon>
        <taxon>Ecdysozoa</taxon>
        <taxon>Nematoda</taxon>
        <taxon>Chromadorea</taxon>
        <taxon>Rhabditida</taxon>
        <taxon>Rhabditina</taxon>
        <taxon>Diplogasteromorpha</taxon>
        <taxon>Diplogasteroidea</taxon>
        <taxon>Neodiplogasteridae</taxon>
        <taxon>Pristionchus</taxon>
    </lineage>
</organism>
<dbReference type="Pfam" id="PF00067">
    <property type="entry name" value="p450"/>
    <property type="match status" value="1"/>
</dbReference>
<dbReference type="InterPro" id="IPR001128">
    <property type="entry name" value="Cyt_P450"/>
</dbReference>
<dbReference type="SUPFAM" id="SSF48264">
    <property type="entry name" value="Cytochrome P450"/>
    <property type="match status" value="1"/>
</dbReference>
<gene>
    <name evidence="3" type="ORF">PMAYCL1PPCAC_08775</name>
</gene>
<dbReference type="Gene3D" id="1.10.630.10">
    <property type="entry name" value="Cytochrome P450"/>
    <property type="match status" value="1"/>
</dbReference>
<dbReference type="Proteomes" id="UP001328107">
    <property type="component" value="Unassembled WGS sequence"/>
</dbReference>
<name>A0AAN4ZKA3_9BILA</name>